<reference evidence="2 3" key="1">
    <citation type="submission" date="2016-03" db="EMBL/GenBank/DDBJ databases">
        <title>Complete genome sequence of Thermococcus celer.</title>
        <authorList>
            <person name="Oger P.M."/>
        </authorList>
    </citation>
    <scope>NUCLEOTIDE SEQUENCE [LARGE SCALE GENOMIC DNA]</scope>
    <source>
        <strain evidence="2 3">Vu 13</strain>
    </source>
</reference>
<organism evidence="2 3">
    <name type="scientific">Thermococcus celer Vu 13 = JCM 8558</name>
    <dbReference type="NCBI Taxonomy" id="1293037"/>
    <lineage>
        <taxon>Archaea</taxon>
        <taxon>Methanobacteriati</taxon>
        <taxon>Methanobacteriota</taxon>
        <taxon>Thermococci</taxon>
        <taxon>Thermococcales</taxon>
        <taxon>Thermococcaceae</taxon>
        <taxon>Thermococcus</taxon>
    </lineage>
</organism>
<evidence type="ECO:0000259" key="1">
    <source>
        <dbReference type="Pfam" id="PF00174"/>
    </source>
</evidence>
<dbReference type="OrthoDB" id="24039at2157"/>
<dbReference type="KEGG" id="tce:A3L02_02905"/>
<dbReference type="InterPro" id="IPR036374">
    <property type="entry name" value="OxRdtase_Mopterin-bd_sf"/>
</dbReference>
<keyword evidence="3" id="KW-1185">Reference proteome</keyword>
<accession>A0A218P0Y2</accession>
<dbReference type="PANTHER" id="PTHR43032">
    <property type="entry name" value="PROTEIN-METHIONINE-SULFOXIDE REDUCTASE"/>
    <property type="match status" value="1"/>
</dbReference>
<evidence type="ECO:0000313" key="3">
    <source>
        <dbReference type="Proteomes" id="UP000197156"/>
    </source>
</evidence>
<proteinExistence type="predicted"/>
<dbReference type="InterPro" id="IPR000572">
    <property type="entry name" value="OxRdtase_Mopterin-bd_dom"/>
</dbReference>
<dbReference type="SUPFAM" id="SSF56524">
    <property type="entry name" value="Oxidoreductase molybdopterin-binding domain"/>
    <property type="match status" value="1"/>
</dbReference>
<feature type="domain" description="Oxidoreductase molybdopterin-binding" evidence="1">
    <location>
        <begin position="43"/>
        <end position="174"/>
    </location>
</feature>
<dbReference type="AlphaFoldDB" id="A0A218P0Y2"/>
<dbReference type="RefSeq" id="WP_088862549.1">
    <property type="nucleotide sequence ID" value="NZ_CP014854.1"/>
</dbReference>
<gene>
    <name evidence="2" type="ORF">A3L02_02905</name>
</gene>
<dbReference type="Gene3D" id="3.90.420.10">
    <property type="entry name" value="Oxidoreductase, molybdopterin-binding domain"/>
    <property type="match status" value="1"/>
</dbReference>
<dbReference type="GeneID" id="33323671"/>
<dbReference type="EMBL" id="CP014854">
    <property type="protein sequence ID" value="ASI98590.1"/>
    <property type="molecule type" value="Genomic_DNA"/>
</dbReference>
<dbReference type="Proteomes" id="UP000197156">
    <property type="component" value="Chromosome"/>
</dbReference>
<dbReference type="CDD" id="cd00321">
    <property type="entry name" value="SO_family_Moco"/>
    <property type="match status" value="1"/>
</dbReference>
<dbReference type="PANTHER" id="PTHR43032:SF4">
    <property type="entry name" value="OXIDOREDUCTASE MOLYBDOPTERIN-BINDING DOMAIN-CONTAINING PROTEIN"/>
    <property type="match status" value="1"/>
</dbReference>
<dbReference type="Pfam" id="PF00174">
    <property type="entry name" value="Oxidored_molyb"/>
    <property type="match status" value="1"/>
</dbReference>
<protein>
    <recommendedName>
        <fullName evidence="1">Oxidoreductase molybdopterin-binding domain-containing protein</fullName>
    </recommendedName>
</protein>
<sequence length="193" mass="21224">MRKEIFAVLVLLLLLGGTYLFKGGGEKSGNDNTNPPDQMTGVIQVTGLVEKPYNVTYEGLSKLPSREVNAPLYCVGAPGKVLKNGTWKGVPLKTLLELAKPTGGAFKVALYASDGYTTDFYFDTVMREEDIIVAYEFNGKPITPRVVAPNRWGYKWIKGLTRIELVSYDFKGTWESSGYPDDARITGDSSPGR</sequence>
<evidence type="ECO:0000313" key="2">
    <source>
        <dbReference type="EMBL" id="ASI98590.1"/>
    </source>
</evidence>
<name>A0A218P0Y2_THECE</name>